<dbReference type="SUPFAM" id="SSF52743">
    <property type="entry name" value="Subtilisin-like"/>
    <property type="match status" value="1"/>
</dbReference>
<comment type="cofactor">
    <cofactor evidence="8">
        <name>Ca(2+)</name>
        <dbReference type="ChEBI" id="CHEBI:29108"/>
    </cofactor>
    <text evidence="8">Binds 1 Ca(2+) ion per subunit.</text>
</comment>
<gene>
    <name evidence="10" type="ORF">GSI_05342</name>
</gene>
<dbReference type="AlphaFoldDB" id="A0A2G8SGD0"/>
<keyword evidence="7" id="KW-0865">Zymogen</keyword>
<evidence type="ECO:0000256" key="5">
    <source>
        <dbReference type="ARBA" id="ARBA00022825"/>
    </source>
</evidence>
<feature type="active site" description="Charge relay system" evidence="8">
    <location>
        <position position="150"/>
    </location>
</feature>
<dbReference type="GO" id="GO:0046872">
    <property type="term" value="F:metal ion binding"/>
    <property type="evidence" value="ECO:0007669"/>
    <property type="project" value="UniProtKB-UniRule"/>
</dbReference>
<dbReference type="PROSITE" id="PS51695">
    <property type="entry name" value="SEDOLISIN"/>
    <property type="match status" value="1"/>
</dbReference>
<sequence>MLLALNPTNKTGLIDTLRDISNPASPNYGQHLSKAQVESVVAPPQESVQAVTNWLARYNITPEVISPAGDILRIRVPVTTANALLSANYTTFAQEETGAIAYKTDVYSIPAAMQPHLAAVYPTTQPDFPSGTFKVQSVDGGITSGKGTLEASLDIQYTVGLATNVPTTFVSVGENNQDGSAFGFLDIINFFLAEDNPPLVLTTSFDFQETSVPPDVAQMLCFAYAQLGTRGTSILFASGDGGVAGQQASDTCPDGLFVPTFPSTCPFVTSVGSTEGVAPEVAGTFSAGGFSNIFPRPDYQASVALAYLDALNITANTNASSPSPLAGRFNTTGRAFPDVSMTGRDIAIIAAGVPQPVLGTSASAPMFASMVALVNDELLNAGMPPLGFLNPLLYSTGAAGVFNDITVGNNPGCGSDGFPALKGWDPLTGLGTPDFERLLAVAKASATFRARK</sequence>
<dbReference type="GO" id="GO:0005576">
    <property type="term" value="C:extracellular region"/>
    <property type="evidence" value="ECO:0007669"/>
    <property type="project" value="UniProtKB-SubCell"/>
</dbReference>
<keyword evidence="5 8" id="KW-0720">Serine protease</keyword>
<feature type="binding site" evidence="8">
    <location>
        <position position="423"/>
    </location>
    <ligand>
        <name>Ca(2+)</name>
        <dbReference type="ChEBI" id="CHEBI:29108"/>
    </ligand>
</feature>
<feature type="binding site" evidence="8">
    <location>
        <position position="425"/>
    </location>
    <ligand>
        <name>Ca(2+)</name>
        <dbReference type="ChEBI" id="CHEBI:29108"/>
    </ligand>
</feature>
<feature type="active site" description="Charge relay system" evidence="8">
    <location>
        <position position="154"/>
    </location>
</feature>
<evidence type="ECO:0000256" key="6">
    <source>
        <dbReference type="ARBA" id="ARBA00022837"/>
    </source>
</evidence>
<evidence type="ECO:0000313" key="11">
    <source>
        <dbReference type="Proteomes" id="UP000230002"/>
    </source>
</evidence>
<dbReference type="CDD" id="cd11377">
    <property type="entry name" value="Pro-peptidase_S53"/>
    <property type="match status" value="1"/>
</dbReference>
<dbReference type="CDD" id="cd04056">
    <property type="entry name" value="Peptidases_S53"/>
    <property type="match status" value="1"/>
</dbReference>
<organism evidence="10 11">
    <name type="scientific">Ganoderma sinense ZZ0214-1</name>
    <dbReference type="NCBI Taxonomy" id="1077348"/>
    <lineage>
        <taxon>Eukaryota</taxon>
        <taxon>Fungi</taxon>
        <taxon>Dikarya</taxon>
        <taxon>Basidiomycota</taxon>
        <taxon>Agaricomycotina</taxon>
        <taxon>Agaricomycetes</taxon>
        <taxon>Polyporales</taxon>
        <taxon>Polyporaceae</taxon>
        <taxon>Ganoderma</taxon>
    </lineage>
</organism>
<accession>A0A2G8SGD0</accession>
<evidence type="ECO:0000256" key="2">
    <source>
        <dbReference type="ARBA" id="ARBA00022670"/>
    </source>
</evidence>
<dbReference type="EMBL" id="AYKW01000010">
    <property type="protein sequence ID" value="PIL32638.1"/>
    <property type="molecule type" value="Genomic_DNA"/>
</dbReference>
<proteinExistence type="predicted"/>
<dbReference type="InterPro" id="IPR036852">
    <property type="entry name" value="Peptidase_S8/S53_dom_sf"/>
</dbReference>
<dbReference type="OrthoDB" id="409122at2759"/>
<reference evidence="10 11" key="1">
    <citation type="journal article" date="2015" name="Sci. Rep.">
        <title>Chromosome-level genome map provides insights into diverse defense mechanisms in the medicinal fungus Ganoderma sinense.</title>
        <authorList>
            <person name="Zhu Y."/>
            <person name="Xu J."/>
            <person name="Sun C."/>
            <person name="Zhou S."/>
            <person name="Xu H."/>
            <person name="Nelson D.R."/>
            <person name="Qian J."/>
            <person name="Song J."/>
            <person name="Luo H."/>
            <person name="Xiang L."/>
            <person name="Li Y."/>
            <person name="Xu Z."/>
            <person name="Ji A."/>
            <person name="Wang L."/>
            <person name="Lu S."/>
            <person name="Hayward A."/>
            <person name="Sun W."/>
            <person name="Li X."/>
            <person name="Schwartz D.C."/>
            <person name="Wang Y."/>
            <person name="Chen S."/>
        </authorList>
    </citation>
    <scope>NUCLEOTIDE SEQUENCE [LARGE SCALE GENOMIC DNA]</scope>
    <source>
        <strain evidence="10 11">ZZ0214-1</strain>
    </source>
</reference>
<evidence type="ECO:0000256" key="1">
    <source>
        <dbReference type="ARBA" id="ARBA00004239"/>
    </source>
</evidence>
<dbReference type="STRING" id="1077348.A0A2G8SGD0"/>
<dbReference type="SMART" id="SM00944">
    <property type="entry name" value="Pro-kuma_activ"/>
    <property type="match status" value="1"/>
</dbReference>
<keyword evidence="2 8" id="KW-0645">Protease</keyword>
<keyword evidence="4 8" id="KW-0378">Hydrolase</keyword>
<comment type="caution">
    <text evidence="10">The sequence shown here is derived from an EMBL/GenBank/DDBJ whole genome shotgun (WGS) entry which is preliminary data.</text>
</comment>
<dbReference type="InterPro" id="IPR050819">
    <property type="entry name" value="Tripeptidyl-peptidase_I"/>
</dbReference>
<dbReference type="Proteomes" id="UP000230002">
    <property type="component" value="Unassembled WGS sequence"/>
</dbReference>
<dbReference type="SUPFAM" id="SSF54897">
    <property type="entry name" value="Protease propeptides/inhibitors"/>
    <property type="match status" value="1"/>
</dbReference>
<keyword evidence="11" id="KW-1185">Reference proteome</keyword>
<evidence type="ECO:0000256" key="4">
    <source>
        <dbReference type="ARBA" id="ARBA00022801"/>
    </source>
</evidence>
<name>A0A2G8SGD0_9APHY</name>
<evidence type="ECO:0000259" key="9">
    <source>
        <dbReference type="PROSITE" id="PS51695"/>
    </source>
</evidence>
<evidence type="ECO:0000256" key="8">
    <source>
        <dbReference type="PROSITE-ProRule" id="PRU01032"/>
    </source>
</evidence>
<dbReference type="GO" id="GO:0008240">
    <property type="term" value="F:tripeptidyl-peptidase activity"/>
    <property type="evidence" value="ECO:0007669"/>
    <property type="project" value="TreeGrafter"/>
</dbReference>
<evidence type="ECO:0000256" key="7">
    <source>
        <dbReference type="ARBA" id="ARBA00023145"/>
    </source>
</evidence>
<dbReference type="GO" id="GO:0006508">
    <property type="term" value="P:proteolysis"/>
    <property type="evidence" value="ECO:0007669"/>
    <property type="project" value="UniProtKB-KW"/>
</dbReference>
<evidence type="ECO:0000313" key="10">
    <source>
        <dbReference type="EMBL" id="PIL32638.1"/>
    </source>
</evidence>
<comment type="subcellular location">
    <subcellularLocation>
        <location evidence="1">Secreted</location>
        <location evidence="1">Extracellular space</location>
    </subcellularLocation>
</comment>
<dbReference type="InterPro" id="IPR030400">
    <property type="entry name" value="Sedolisin_dom"/>
</dbReference>
<feature type="binding site" evidence="8">
    <location>
        <position position="405"/>
    </location>
    <ligand>
        <name>Ca(2+)</name>
        <dbReference type="ChEBI" id="CHEBI:29108"/>
    </ligand>
</feature>
<dbReference type="PANTHER" id="PTHR14218:SF15">
    <property type="entry name" value="TRIPEPTIDYL-PEPTIDASE 1"/>
    <property type="match status" value="1"/>
</dbReference>
<protein>
    <recommendedName>
        <fullName evidence="9">Peptidase S53 domain-containing protein</fullName>
    </recommendedName>
</protein>
<keyword evidence="3 8" id="KW-0479">Metal-binding</keyword>
<feature type="active site" description="Charge relay system" evidence="8">
    <location>
        <position position="361"/>
    </location>
</feature>
<dbReference type="InterPro" id="IPR015366">
    <property type="entry name" value="S53_propep"/>
</dbReference>
<feature type="binding site" evidence="8">
    <location>
        <position position="404"/>
    </location>
    <ligand>
        <name>Ca(2+)</name>
        <dbReference type="ChEBI" id="CHEBI:29108"/>
    </ligand>
</feature>
<dbReference type="PANTHER" id="PTHR14218">
    <property type="entry name" value="PROTEASE S8 TRIPEPTIDYL PEPTIDASE I CLN2"/>
    <property type="match status" value="1"/>
</dbReference>
<dbReference type="Gene3D" id="3.40.50.200">
    <property type="entry name" value="Peptidase S8/S53 domain"/>
    <property type="match status" value="1"/>
</dbReference>
<feature type="domain" description="Peptidase S53" evidence="9">
    <location>
        <begin position="59"/>
        <end position="445"/>
    </location>
</feature>
<evidence type="ECO:0000256" key="3">
    <source>
        <dbReference type="ARBA" id="ARBA00022723"/>
    </source>
</evidence>
<dbReference type="GO" id="GO:0004252">
    <property type="term" value="F:serine-type endopeptidase activity"/>
    <property type="evidence" value="ECO:0007669"/>
    <property type="project" value="UniProtKB-UniRule"/>
</dbReference>
<keyword evidence="6 8" id="KW-0106">Calcium</keyword>
<dbReference type="Pfam" id="PF09286">
    <property type="entry name" value="Pro-kuma_activ"/>
    <property type="match status" value="1"/>
</dbReference>